<feature type="signal peptide" evidence="10">
    <location>
        <begin position="1"/>
        <end position="26"/>
    </location>
</feature>
<dbReference type="EMBL" id="JANAWD010000227">
    <property type="protein sequence ID" value="KAJ3483477.1"/>
    <property type="molecule type" value="Genomic_DNA"/>
</dbReference>
<feature type="domain" description="GH18" evidence="11">
    <location>
        <begin position="56"/>
        <end position="335"/>
    </location>
</feature>
<dbReference type="PROSITE" id="PS51910">
    <property type="entry name" value="GH18_2"/>
    <property type="match status" value="1"/>
</dbReference>
<keyword evidence="3 8" id="KW-0378">Hydrolase</keyword>
<keyword evidence="4" id="KW-0146">Chitin degradation</keyword>
<dbReference type="GO" id="GO:0000272">
    <property type="term" value="P:polysaccharide catabolic process"/>
    <property type="evidence" value="ECO:0007669"/>
    <property type="project" value="UniProtKB-KW"/>
</dbReference>
<dbReference type="InterPro" id="IPR001223">
    <property type="entry name" value="Glyco_hydro18_cat"/>
</dbReference>
<dbReference type="Pfam" id="PF00704">
    <property type="entry name" value="Glyco_hydro_18"/>
    <property type="match status" value="1"/>
</dbReference>
<evidence type="ECO:0000256" key="9">
    <source>
        <dbReference type="RuleBase" id="RU004453"/>
    </source>
</evidence>
<dbReference type="CDD" id="cd00598">
    <property type="entry name" value="GH18_chitinase-like"/>
    <property type="match status" value="1"/>
</dbReference>
<proteinExistence type="inferred from homology"/>
<dbReference type="InterPro" id="IPR001579">
    <property type="entry name" value="Glyco_hydro_18_chit_AS"/>
</dbReference>
<evidence type="ECO:0000259" key="11">
    <source>
        <dbReference type="PROSITE" id="PS51910"/>
    </source>
</evidence>
<protein>
    <recommendedName>
        <fullName evidence="2">chitinase</fullName>
        <ecNumber evidence="2">3.2.1.14</ecNumber>
    </recommendedName>
</protein>
<comment type="similarity">
    <text evidence="9">Belongs to the glycosyl hydrolase 18 family.</text>
</comment>
<dbReference type="GO" id="GO:0008843">
    <property type="term" value="F:endochitinase activity"/>
    <property type="evidence" value="ECO:0007669"/>
    <property type="project" value="UniProtKB-EC"/>
</dbReference>
<reference evidence="12" key="1">
    <citation type="submission" date="2022-07" db="EMBL/GenBank/DDBJ databases">
        <title>Genome Sequence of Physisporinus lineatus.</title>
        <authorList>
            <person name="Buettner E."/>
        </authorList>
    </citation>
    <scope>NUCLEOTIDE SEQUENCE</scope>
    <source>
        <strain evidence="12">VT162</strain>
    </source>
</reference>
<evidence type="ECO:0000256" key="2">
    <source>
        <dbReference type="ARBA" id="ARBA00012729"/>
    </source>
</evidence>
<dbReference type="Gene3D" id="3.20.20.80">
    <property type="entry name" value="Glycosidases"/>
    <property type="match status" value="1"/>
</dbReference>
<comment type="catalytic activity">
    <reaction evidence="1">
        <text>Random endo-hydrolysis of N-acetyl-beta-D-glucosaminide (1-&gt;4)-beta-linkages in chitin and chitodextrins.</text>
        <dbReference type="EC" id="3.2.1.14"/>
    </reaction>
</comment>
<dbReference type="InterPro" id="IPR017853">
    <property type="entry name" value="GH"/>
</dbReference>
<keyword evidence="5" id="KW-0119">Carbohydrate metabolism</keyword>
<dbReference type="AlphaFoldDB" id="A0AAD5V652"/>
<evidence type="ECO:0000313" key="13">
    <source>
        <dbReference type="Proteomes" id="UP001212997"/>
    </source>
</evidence>
<evidence type="ECO:0000256" key="6">
    <source>
        <dbReference type="ARBA" id="ARBA00023295"/>
    </source>
</evidence>
<dbReference type="PANTHER" id="PTHR45708">
    <property type="entry name" value="ENDOCHITINASE"/>
    <property type="match status" value="1"/>
</dbReference>
<accession>A0AAD5V652</accession>
<evidence type="ECO:0000256" key="3">
    <source>
        <dbReference type="ARBA" id="ARBA00022801"/>
    </source>
</evidence>
<evidence type="ECO:0000256" key="1">
    <source>
        <dbReference type="ARBA" id="ARBA00000822"/>
    </source>
</evidence>
<dbReference type="PANTHER" id="PTHR45708:SF49">
    <property type="entry name" value="ENDOCHITINASE"/>
    <property type="match status" value="1"/>
</dbReference>
<dbReference type="PROSITE" id="PS01095">
    <property type="entry name" value="GH18_1"/>
    <property type="match status" value="1"/>
</dbReference>
<dbReference type="Proteomes" id="UP001212997">
    <property type="component" value="Unassembled WGS sequence"/>
</dbReference>
<organism evidence="12 13">
    <name type="scientific">Meripilus lineatus</name>
    <dbReference type="NCBI Taxonomy" id="2056292"/>
    <lineage>
        <taxon>Eukaryota</taxon>
        <taxon>Fungi</taxon>
        <taxon>Dikarya</taxon>
        <taxon>Basidiomycota</taxon>
        <taxon>Agaricomycotina</taxon>
        <taxon>Agaricomycetes</taxon>
        <taxon>Polyporales</taxon>
        <taxon>Meripilaceae</taxon>
        <taxon>Meripilus</taxon>
    </lineage>
</organism>
<keyword evidence="13" id="KW-1185">Reference proteome</keyword>
<evidence type="ECO:0000256" key="8">
    <source>
        <dbReference type="RuleBase" id="RU000489"/>
    </source>
</evidence>
<dbReference type="EC" id="3.2.1.14" evidence="2"/>
<dbReference type="GO" id="GO:0006032">
    <property type="term" value="P:chitin catabolic process"/>
    <property type="evidence" value="ECO:0007669"/>
    <property type="project" value="UniProtKB-KW"/>
</dbReference>
<dbReference type="InterPro" id="IPR050542">
    <property type="entry name" value="Glycosyl_Hydrlase18_Chitinase"/>
</dbReference>
<keyword evidence="6 8" id="KW-0326">Glycosidase</keyword>
<keyword evidence="10" id="KW-0732">Signal</keyword>
<comment type="caution">
    <text evidence="12">The sequence shown here is derived from an EMBL/GenBank/DDBJ whole genome shotgun (WGS) entry which is preliminary data.</text>
</comment>
<name>A0AAD5V652_9APHY</name>
<evidence type="ECO:0000256" key="7">
    <source>
        <dbReference type="ARBA" id="ARBA00023326"/>
    </source>
</evidence>
<feature type="chain" id="PRO_5042242245" description="chitinase" evidence="10">
    <location>
        <begin position="27"/>
        <end position="335"/>
    </location>
</feature>
<gene>
    <name evidence="12" type="ORF">NLI96_g6292</name>
</gene>
<evidence type="ECO:0000256" key="10">
    <source>
        <dbReference type="SAM" id="SignalP"/>
    </source>
</evidence>
<evidence type="ECO:0000256" key="4">
    <source>
        <dbReference type="ARBA" id="ARBA00023024"/>
    </source>
</evidence>
<evidence type="ECO:0000256" key="5">
    <source>
        <dbReference type="ARBA" id="ARBA00023277"/>
    </source>
</evidence>
<keyword evidence="7" id="KW-0624">Polysaccharide degradation</keyword>
<dbReference type="SUPFAM" id="SSF51445">
    <property type="entry name" value="(Trans)glycosidases"/>
    <property type="match status" value="1"/>
</dbReference>
<sequence length="335" mass="35825">MFSSALARFLALATLLAVFTIGSVHSLPTRNVTADSFEGLSHEAREILARATPAAPHWVIYSDRWVNSNGPPAPADIKGYNVFVLSFLLLAGAWDNAQVWTSLTAAQRSSIKSQYAAAGIKLMVSAFGSTDVPTSSGVDPIATANTMAAWVKQYSLDGIDVDYEDFNAMNAGNGKAEQWLISFTQQLRNQLPAGQYIITHAPVAPWFSPNIWGGGGYLKVHNTVGSLIDWYNVQFYNQGASEYTTCSNLLTTSSSQWPKSALFQISASGVPLSKLVIGKPATTGSASNGYMAPATLASCVSQAKSSGWNGGAMVWQWPDATASWIKTVRGSAWPV</sequence>
<evidence type="ECO:0000313" key="12">
    <source>
        <dbReference type="EMBL" id="KAJ3483477.1"/>
    </source>
</evidence>